<dbReference type="GO" id="GO:0008654">
    <property type="term" value="P:phospholipid biosynthetic process"/>
    <property type="evidence" value="ECO:0007669"/>
    <property type="project" value="UniProtKB-KW"/>
</dbReference>
<evidence type="ECO:0000259" key="18">
    <source>
        <dbReference type="SMART" id="SM00563"/>
    </source>
</evidence>
<keyword evidence="19" id="KW-1185">Reference proteome</keyword>
<evidence type="ECO:0000256" key="10">
    <source>
        <dbReference type="ARBA" id="ARBA00022989"/>
    </source>
</evidence>
<comment type="similarity">
    <text evidence="5">Belongs to the 1-acyl-sn-glycerol-3-phosphate acyltransferase family.</text>
</comment>
<dbReference type="SMART" id="SM00563">
    <property type="entry name" value="PlsC"/>
    <property type="match status" value="1"/>
</dbReference>
<dbReference type="RefSeq" id="XP_012686038.1">
    <property type="nucleotide sequence ID" value="XM_012830584.3"/>
</dbReference>
<evidence type="ECO:0000256" key="17">
    <source>
        <dbReference type="SAM" id="Phobius"/>
    </source>
</evidence>
<keyword evidence="13" id="KW-0594">Phospholipid biosynthesis</keyword>
<dbReference type="CDD" id="cd07991">
    <property type="entry name" value="LPLAT_LPCAT1-like"/>
    <property type="match status" value="1"/>
</dbReference>
<reference evidence="20" key="1">
    <citation type="submission" date="2025-08" db="UniProtKB">
        <authorList>
            <consortium name="RefSeq"/>
        </authorList>
    </citation>
    <scope>IDENTIFICATION</scope>
</reference>
<dbReference type="OrthoDB" id="10051137at2759"/>
<name>A0A6P3W1Y4_CLUHA</name>
<keyword evidence="14" id="KW-1208">Phospholipid metabolism</keyword>
<dbReference type="Proteomes" id="UP000515152">
    <property type="component" value="Chromosome 7"/>
</dbReference>
<evidence type="ECO:0000313" key="20">
    <source>
        <dbReference type="RefSeq" id="XP_012686038.1"/>
    </source>
</evidence>
<keyword evidence="12 17" id="KW-0472">Membrane</keyword>
<evidence type="ECO:0000256" key="8">
    <source>
        <dbReference type="ARBA" id="ARBA00022692"/>
    </source>
</evidence>
<dbReference type="KEGG" id="char:105902903"/>
<feature type="compositionally biased region" description="Low complexity" evidence="16">
    <location>
        <begin position="436"/>
        <end position="452"/>
    </location>
</feature>
<organism evidence="19 20">
    <name type="scientific">Clupea harengus</name>
    <name type="common">Atlantic herring</name>
    <dbReference type="NCBI Taxonomy" id="7950"/>
    <lineage>
        <taxon>Eukaryota</taxon>
        <taxon>Metazoa</taxon>
        <taxon>Chordata</taxon>
        <taxon>Craniata</taxon>
        <taxon>Vertebrata</taxon>
        <taxon>Euteleostomi</taxon>
        <taxon>Actinopterygii</taxon>
        <taxon>Neopterygii</taxon>
        <taxon>Teleostei</taxon>
        <taxon>Clupei</taxon>
        <taxon>Clupeiformes</taxon>
        <taxon>Clupeoidei</taxon>
        <taxon>Clupeidae</taxon>
        <taxon>Clupea</taxon>
    </lineage>
</organism>
<keyword evidence="10 17" id="KW-1133">Transmembrane helix</keyword>
<dbReference type="GO" id="GO:0005789">
    <property type="term" value="C:endoplasmic reticulum membrane"/>
    <property type="evidence" value="ECO:0007669"/>
    <property type="project" value="UniProtKB-SubCell"/>
</dbReference>
<gene>
    <name evidence="20" type="primary">agpat9l</name>
</gene>
<feature type="region of interest" description="Disordered" evidence="16">
    <location>
        <begin position="426"/>
        <end position="452"/>
    </location>
</feature>
<dbReference type="CTD" id="567414"/>
<comment type="pathway">
    <text evidence="4">Lipid metabolism.</text>
</comment>
<evidence type="ECO:0000256" key="9">
    <source>
        <dbReference type="ARBA" id="ARBA00022824"/>
    </source>
</evidence>
<evidence type="ECO:0000256" key="12">
    <source>
        <dbReference type="ARBA" id="ARBA00023136"/>
    </source>
</evidence>
<evidence type="ECO:0000256" key="6">
    <source>
        <dbReference type="ARBA" id="ARBA00022516"/>
    </source>
</evidence>
<evidence type="ECO:0000256" key="4">
    <source>
        <dbReference type="ARBA" id="ARBA00005189"/>
    </source>
</evidence>
<keyword evidence="9" id="KW-0256">Endoplasmic reticulum</keyword>
<feature type="transmembrane region" description="Helical" evidence="17">
    <location>
        <begin position="12"/>
        <end position="35"/>
    </location>
</feature>
<keyword evidence="7" id="KW-0808">Transferase</keyword>
<sequence>MEDFWGVAISVLRMWFSLVVGLIMLPAMFGVSLGITESYMKVLIKTLKWATMRIQRGAQEQQEQQTLKASASNEIIQRDEGSMEQEIGELRRSQPKHQEGGDFALSDVFYFSRKGIETIVEDEVTQRFTSEELVSWNLLTRTNLNFYYISLRLTILWGVGVVVRYCILLPLRITLTCIGLTWLVIGTTLVGFLPNIRVKNWLSELVHVMCYRICARGLSAVIHYHNKENRPKRGGICVANHTSPIDIVILANDGCYAMVGQVHGGLMGVIQRAMVRSCPHIWFERAEMKDRHLVTQRLKDHVNDKTKLPILIFPEGTCINNTSVMMFKKGSFEIGGTIYPVAIKYDPQFGDAFWNSSKYNMVSYLLRMMTSWAIMCNVWYLPSMTQEDGEDAVQFANRVKSAIARQGGLVDLSWDGGLKRGKVKETLKEQQQKQYSSMVVGEDSSGSGDASD</sequence>
<dbReference type="InterPro" id="IPR045252">
    <property type="entry name" value="LPCAT1-like"/>
</dbReference>
<dbReference type="SUPFAM" id="SSF69593">
    <property type="entry name" value="Glycerol-3-phosphate (1)-acyltransferase"/>
    <property type="match status" value="1"/>
</dbReference>
<dbReference type="Pfam" id="PF01553">
    <property type="entry name" value="Acyltransferase"/>
    <property type="match status" value="1"/>
</dbReference>
<evidence type="ECO:0000256" key="13">
    <source>
        <dbReference type="ARBA" id="ARBA00023209"/>
    </source>
</evidence>
<dbReference type="PANTHER" id="PTHR23063">
    <property type="entry name" value="PHOSPHOLIPID ACYLTRANSFERASE"/>
    <property type="match status" value="1"/>
</dbReference>
<protein>
    <submittedName>
        <fullName evidence="20">Glycerol-3-phosphate acyltransferase 3-like</fullName>
    </submittedName>
</protein>
<keyword evidence="6" id="KW-0444">Lipid biosynthesis</keyword>
<evidence type="ECO:0000256" key="7">
    <source>
        <dbReference type="ARBA" id="ARBA00022679"/>
    </source>
</evidence>
<feature type="transmembrane region" description="Helical" evidence="17">
    <location>
        <begin position="173"/>
        <end position="193"/>
    </location>
</feature>
<evidence type="ECO:0000256" key="15">
    <source>
        <dbReference type="ARBA" id="ARBA00023315"/>
    </source>
</evidence>
<keyword evidence="15" id="KW-0012">Acyltransferase</keyword>
<proteinExistence type="inferred from homology"/>
<evidence type="ECO:0000313" key="19">
    <source>
        <dbReference type="Proteomes" id="UP000515152"/>
    </source>
</evidence>
<dbReference type="AlphaFoldDB" id="A0A6P3W1Y4"/>
<evidence type="ECO:0000256" key="14">
    <source>
        <dbReference type="ARBA" id="ARBA00023264"/>
    </source>
</evidence>
<dbReference type="InterPro" id="IPR002123">
    <property type="entry name" value="Plipid/glycerol_acylTrfase"/>
</dbReference>
<evidence type="ECO:0000256" key="16">
    <source>
        <dbReference type="SAM" id="MobiDB-lite"/>
    </source>
</evidence>
<feature type="domain" description="Phospholipid/glycerol acyltransferase" evidence="18">
    <location>
        <begin position="235"/>
        <end position="346"/>
    </location>
</feature>
<accession>A0A6P3W1Y4</accession>
<dbReference type="GO" id="GO:0019432">
    <property type="term" value="P:triglyceride biosynthetic process"/>
    <property type="evidence" value="ECO:0007669"/>
    <property type="project" value="TreeGrafter"/>
</dbReference>
<dbReference type="GO" id="GO:0004366">
    <property type="term" value="F:glycerol-3-phosphate O-acyltransferase activity"/>
    <property type="evidence" value="ECO:0007669"/>
    <property type="project" value="TreeGrafter"/>
</dbReference>
<feature type="transmembrane region" description="Helical" evidence="17">
    <location>
        <begin position="146"/>
        <end position="167"/>
    </location>
</feature>
<keyword evidence="11" id="KW-0443">Lipid metabolism</keyword>
<dbReference type="PANTHER" id="PTHR23063:SF10">
    <property type="entry name" value="GLYCEROL-3-PHOSPHATE ACYLTRANSFERASE 3"/>
    <property type="match status" value="1"/>
</dbReference>
<keyword evidence="8 17" id="KW-0812">Transmembrane</keyword>
<evidence type="ECO:0000256" key="5">
    <source>
        <dbReference type="ARBA" id="ARBA00008655"/>
    </source>
</evidence>
<comment type="pathway">
    <text evidence="2">Phospholipid metabolism; CDP-diacylglycerol biosynthesis; CDP-diacylglycerol from sn-glycerol 3-phosphate: step 1/3.</text>
</comment>
<evidence type="ECO:0000256" key="1">
    <source>
        <dbReference type="ARBA" id="ARBA00004477"/>
    </source>
</evidence>
<evidence type="ECO:0000256" key="3">
    <source>
        <dbReference type="ARBA" id="ARBA00004771"/>
    </source>
</evidence>
<comment type="subcellular location">
    <subcellularLocation>
        <location evidence="1">Endoplasmic reticulum membrane</location>
        <topology evidence="1">Multi-pass membrane protein</topology>
    </subcellularLocation>
</comment>
<evidence type="ECO:0000256" key="11">
    <source>
        <dbReference type="ARBA" id="ARBA00023098"/>
    </source>
</evidence>
<dbReference type="GeneID" id="105902903"/>
<comment type="pathway">
    <text evidence="3">Glycerolipid metabolism; triacylglycerol biosynthesis.</text>
</comment>
<evidence type="ECO:0000256" key="2">
    <source>
        <dbReference type="ARBA" id="ARBA00004765"/>
    </source>
</evidence>